<evidence type="ECO:0000256" key="4">
    <source>
        <dbReference type="ARBA" id="ARBA00022989"/>
    </source>
</evidence>
<evidence type="ECO:0000256" key="1">
    <source>
        <dbReference type="ARBA" id="ARBA00004370"/>
    </source>
</evidence>
<sequence>MSGGVAGLARKWTAAFLWCLLSLEADAVALESAELARGFTTLLLRLTEPVNVTTFSGCESVLSGASLQRMGTSPQCQWLLGGMALQVLLGHQPVLEPGDVVELLPSVGPALQTTVNSSELPQAMAALQLLPPQVQRCGLVDVVVDASLSSGGAGRLLAAEWRTGGSSQLQAGQVIQEFLALQNGSLSFTLPAATISGAVDAALAADTSLMLVRIELVLSTSNWLGLTNETSAVLEVDLSDAHLPVLEPSLSQSIRTNQSVSFRAATRYAELTTCAGVCRLQGNLLLGRCEHELGASLQNFLVTPWLLRFAAFSFPPGSSHQLRASAAFNATQVRRHVFQLDVAAAAPVVPVVTGPAVLPETCELVLDASQSFDPDRANEPQYFWSCAANDTAFNCHALSNFRTVTWTNTDGSGASGSALRISAGQLVEDVYTFNVTVIRATDRTSFGIASWMVEVQKASAVPITLSVPWYANQRLSGQLLGQLPEFAATVQVSDACGMSANVKWVWALVSHVSPSKILMYLDTTAVNLTDGEISVRAGALPDSYLVPGDTYAVALLESSSGTALADLAEAEVQGLRFARSVPFVADGAPSGGYIVCQPTVGAAIGTEFMLATSGWFDEDLARLVYAFYRFPLAAELSLVADAGGFSVSGTFNRPSVDWRNKSSPNYWSKLGGVFLGTSDASSLRLFLPPGEHMLAAVVEDELGAVSSAWLVGPLVQEPSSAASLATAALEFALRLGDAQIILNTLASTTFTMSADREREARSCRFKMSAACSRSFSHVLPDFQVVELLKTAGPSVAGTVSHFLMALLGSIASPTTGLDYLLEAALLMKTAFEEEASLRADQLRALLSKFGDAMVTGVAGSGEKHVKSLDHLADQMGLEVAVKDISLHDAVRHGVSVAGFSTLPLSEIEGQAGCGMVTGQITTWRRSNPYAWPNVSKDAPGRYVSNVTDVHVIEMRRCGAVLNISGAHALIGCCF</sequence>
<keyword evidence="9" id="KW-1185">Reference proteome</keyword>
<dbReference type="EMBL" id="CAJNDS010000180">
    <property type="protein sequence ID" value="CAE7023224.1"/>
    <property type="molecule type" value="Genomic_DNA"/>
</dbReference>
<gene>
    <name evidence="8" type="primary">galc</name>
    <name evidence="8" type="ORF">SNAT2548_LOCUS3008</name>
</gene>
<name>A0A812I849_9DINO</name>
<dbReference type="PANTHER" id="PTHR46730:SF1">
    <property type="entry name" value="PLAT DOMAIN-CONTAINING PROTEIN"/>
    <property type="match status" value="1"/>
</dbReference>
<dbReference type="GO" id="GO:0006816">
    <property type="term" value="P:calcium ion transport"/>
    <property type="evidence" value="ECO:0007669"/>
    <property type="project" value="TreeGrafter"/>
</dbReference>
<evidence type="ECO:0000256" key="5">
    <source>
        <dbReference type="ARBA" id="ARBA00023136"/>
    </source>
</evidence>
<evidence type="ECO:0000313" key="8">
    <source>
        <dbReference type="EMBL" id="CAE7023224.1"/>
    </source>
</evidence>
<dbReference type="OrthoDB" id="434150at2759"/>
<dbReference type="GO" id="GO:0005886">
    <property type="term" value="C:plasma membrane"/>
    <property type="evidence" value="ECO:0007669"/>
    <property type="project" value="TreeGrafter"/>
</dbReference>
<dbReference type="Proteomes" id="UP000604046">
    <property type="component" value="Unassembled WGS sequence"/>
</dbReference>
<organism evidence="8 9">
    <name type="scientific">Symbiodinium natans</name>
    <dbReference type="NCBI Taxonomy" id="878477"/>
    <lineage>
        <taxon>Eukaryota</taxon>
        <taxon>Sar</taxon>
        <taxon>Alveolata</taxon>
        <taxon>Dinophyceae</taxon>
        <taxon>Suessiales</taxon>
        <taxon>Symbiodiniaceae</taxon>
        <taxon>Symbiodinium</taxon>
    </lineage>
</organism>
<dbReference type="GO" id="GO:0005261">
    <property type="term" value="F:monoatomic cation channel activity"/>
    <property type="evidence" value="ECO:0007669"/>
    <property type="project" value="TreeGrafter"/>
</dbReference>
<keyword evidence="3" id="KW-0677">Repeat</keyword>
<dbReference type="PANTHER" id="PTHR46730">
    <property type="entry name" value="POLYCYSTIN-1"/>
    <property type="match status" value="1"/>
</dbReference>
<dbReference type="Pfam" id="PF02010">
    <property type="entry name" value="REJ"/>
    <property type="match status" value="1"/>
</dbReference>
<proteinExistence type="predicted"/>
<evidence type="ECO:0000313" key="9">
    <source>
        <dbReference type="Proteomes" id="UP000604046"/>
    </source>
</evidence>
<evidence type="ECO:0000256" key="6">
    <source>
        <dbReference type="SAM" id="SignalP"/>
    </source>
</evidence>
<reference evidence="8" key="1">
    <citation type="submission" date="2021-02" db="EMBL/GenBank/DDBJ databases">
        <authorList>
            <person name="Dougan E. K."/>
            <person name="Rhodes N."/>
            <person name="Thang M."/>
            <person name="Chan C."/>
        </authorList>
    </citation>
    <scope>NUCLEOTIDE SEQUENCE</scope>
</reference>
<evidence type="ECO:0000259" key="7">
    <source>
        <dbReference type="Pfam" id="PF02010"/>
    </source>
</evidence>
<dbReference type="InterPro" id="IPR002859">
    <property type="entry name" value="PKD/REJ-like"/>
</dbReference>
<comment type="subcellular location">
    <subcellularLocation>
        <location evidence="1">Membrane</location>
    </subcellularLocation>
</comment>
<dbReference type="AlphaFoldDB" id="A0A812I849"/>
<feature type="domain" description="PKD/REJ-like" evidence="7">
    <location>
        <begin position="345"/>
        <end position="726"/>
    </location>
</feature>
<keyword evidence="6" id="KW-0732">Signal</keyword>
<evidence type="ECO:0000256" key="3">
    <source>
        <dbReference type="ARBA" id="ARBA00022737"/>
    </source>
</evidence>
<feature type="signal peptide" evidence="6">
    <location>
        <begin position="1"/>
        <end position="29"/>
    </location>
</feature>
<feature type="chain" id="PRO_5032622376" evidence="6">
    <location>
        <begin position="30"/>
        <end position="974"/>
    </location>
</feature>
<comment type="caution">
    <text evidence="8">The sequence shown here is derived from an EMBL/GenBank/DDBJ whole genome shotgun (WGS) entry which is preliminary data.</text>
</comment>
<accession>A0A812I849</accession>
<evidence type="ECO:0000256" key="2">
    <source>
        <dbReference type="ARBA" id="ARBA00022692"/>
    </source>
</evidence>
<keyword evidence="2" id="KW-0812">Transmembrane</keyword>
<keyword evidence="4" id="KW-1133">Transmembrane helix</keyword>
<keyword evidence="5" id="KW-0472">Membrane</keyword>
<protein>
    <submittedName>
        <fullName evidence="8">Galc protein</fullName>
    </submittedName>
</protein>